<gene>
    <name evidence="1" type="ORF">OKA104_LOCUS22929</name>
</gene>
<evidence type="ECO:0000313" key="2">
    <source>
        <dbReference type="Proteomes" id="UP000663881"/>
    </source>
</evidence>
<accession>A0A819G6R5</accession>
<reference evidence="1" key="1">
    <citation type="submission" date="2021-02" db="EMBL/GenBank/DDBJ databases">
        <authorList>
            <person name="Nowell W R."/>
        </authorList>
    </citation>
    <scope>NUCLEOTIDE SEQUENCE</scope>
</reference>
<comment type="caution">
    <text evidence="1">The sequence shown here is derived from an EMBL/GenBank/DDBJ whole genome shotgun (WGS) entry which is preliminary data.</text>
</comment>
<organism evidence="1 2">
    <name type="scientific">Adineta steineri</name>
    <dbReference type="NCBI Taxonomy" id="433720"/>
    <lineage>
        <taxon>Eukaryota</taxon>
        <taxon>Metazoa</taxon>
        <taxon>Spiralia</taxon>
        <taxon>Gnathifera</taxon>
        <taxon>Rotifera</taxon>
        <taxon>Eurotatoria</taxon>
        <taxon>Bdelloidea</taxon>
        <taxon>Adinetida</taxon>
        <taxon>Adinetidae</taxon>
        <taxon>Adineta</taxon>
    </lineage>
</organism>
<dbReference type="EMBL" id="CAJOAY010001708">
    <property type="protein sequence ID" value="CAF3877054.1"/>
    <property type="molecule type" value="Genomic_DNA"/>
</dbReference>
<name>A0A819G6R5_9BILA</name>
<evidence type="ECO:0000313" key="1">
    <source>
        <dbReference type="EMBL" id="CAF3877054.1"/>
    </source>
</evidence>
<sequence length="100" mass="11239">MAESQLYRIRQNHLPKSPITSDFVLHQGFTLTDQGARFLLYDSNAVEVPYAPAPASVGRLIIYSSDLQLQILSKLNVSRAMLPRTRLIGCAFHYSRTTNS</sequence>
<proteinExistence type="predicted"/>
<dbReference type="AlphaFoldDB" id="A0A819G6R5"/>
<protein>
    <submittedName>
        <fullName evidence="1">Uncharacterized protein</fullName>
    </submittedName>
</protein>
<dbReference type="Proteomes" id="UP000663881">
    <property type="component" value="Unassembled WGS sequence"/>
</dbReference>